<sequence length="572" mass="63911">MYIASSSTTVKFHSYPDGDLVYNYQPGCKVDGPVRDISWSKDGSWLSLVPKSGLAEIISVRSQLKLIHTIIDLEEPSCTAFQNTTKKFIAYGTRNGQVLVYDIKSKNIKTRYPRASSLISHVKFTARDTHLVAGCLNGEILLYSNLTYGLSATYRIPKSESVSALRTNPSKRNYIIGGSNEGVVVVWDTNVNKHKFFVESHKAPVTGVAFSPINSDLIISTGADRQFCCYDIVSNKCIASVPVTNNMTGVDFSHDGTHFVMSSQDGNICLYDSRRILEPVLIFEGHKSAIKHVYFQKQEFSNSCNNFSEERIVSQCIAREKDEAENNESFGNFLKFHPAVGDVPDCEVSANPADSFMMAMGLDNGNVSEYGENGNPVSTSTNFGQGDHGCNQSSLHNDFVPQNSGYDEPEKERIIFEKPSVRQKQMSTSTPNTIAVAGSKLEAIMSPITNSVAEIQDKDETKLANLDQVKKMTEEIVKKEISDMFNTFTYQMKYQFTSSNAQMRRMYLDMQMSMVKEFIKMENSMNALREDLGSSTPISENYLLEENLKLKKQIALLEQQLADKSDNTYGNQ</sequence>
<accession>A0ABD2P3Z1</accession>
<reference evidence="2 3" key="1">
    <citation type="journal article" date="2021" name="BMC Biol.">
        <title>Horizontally acquired antibacterial genes associated with adaptive radiation of ladybird beetles.</title>
        <authorList>
            <person name="Li H.S."/>
            <person name="Tang X.F."/>
            <person name="Huang Y.H."/>
            <person name="Xu Z.Y."/>
            <person name="Chen M.L."/>
            <person name="Du X.Y."/>
            <person name="Qiu B.Y."/>
            <person name="Chen P.T."/>
            <person name="Zhang W."/>
            <person name="Slipinski A."/>
            <person name="Escalona H.E."/>
            <person name="Waterhouse R.M."/>
            <person name="Zwick A."/>
            <person name="Pang H."/>
        </authorList>
    </citation>
    <scope>NUCLEOTIDE SEQUENCE [LARGE SCALE GENOMIC DNA]</scope>
    <source>
        <strain evidence="2">SYSU2018</strain>
    </source>
</reference>
<dbReference type="Pfam" id="PF00400">
    <property type="entry name" value="WD40"/>
    <property type="match status" value="2"/>
</dbReference>
<dbReference type="InterPro" id="IPR036322">
    <property type="entry name" value="WD40_repeat_dom_sf"/>
</dbReference>
<dbReference type="InterPro" id="IPR001680">
    <property type="entry name" value="WD40_rpt"/>
</dbReference>
<protein>
    <recommendedName>
        <fullName evidence="4">Protein NEDD1</fullName>
    </recommendedName>
</protein>
<dbReference type="SUPFAM" id="SSF50978">
    <property type="entry name" value="WD40 repeat-like"/>
    <property type="match status" value="1"/>
</dbReference>
<dbReference type="PANTHER" id="PTHR44414">
    <property type="entry name" value="PROTEIN NEDD1"/>
    <property type="match status" value="1"/>
</dbReference>
<dbReference type="Gene3D" id="2.130.10.10">
    <property type="entry name" value="YVTN repeat-like/Quinoprotein amine dehydrogenase"/>
    <property type="match status" value="2"/>
</dbReference>
<dbReference type="InterPro" id="IPR052818">
    <property type="entry name" value="NEDD1_Spindle_Assembly"/>
</dbReference>
<proteinExistence type="predicted"/>
<dbReference type="AlphaFoldDB" id="A0ABD2P3Z1"/>
<dbReference type="InterPro" id="IPR015943">
    <property type="entry name" value="WD40/YVTN_repeat-like_dom_sf"/>
</dbReference>
<comment type="caution">
    <text evidence="2">The sequence shown here is derived from an EMBL/GenBank/DDBJ whole genome shotgun (WGS) entry which is preliminary data.</text>
</comment>
<evidence type="ECO:0000313" key="2">
    <source>
        <dbReference type="EMBL" id="KAL3285573.1"/>
    </source>
</evidence>
<dbReference type="Proteomes" id="UP001516400">
    <property type="component" value="Unassembled WGS sequence"/>
</dbReference>
<dbReference type="PANTHER" id="PTHR44414:SF1">
    <property type="entry name" value="PROTEIN NEDD1"/>
    <property type="match status" value="1"/>
</dbReference>
<dbReference type="EMBL" id="JABFTP020000185">
    <property type="protein sequence ID" value="KAL3285573.1"/>
    <property type="molecule type" value="Genomic_DNA"/>
</dbReference>
<evidence type="ECO:0008006" key="4">
    <source>
        <dbReference type="Google" id="ProtNLM"/>
    </source>
</evidence>
<gene>
    <name evidence="2" type="ORF">HHI36_000103</name>
</gene>
<name>A0ABD2P3Z1_9CUCU</name>
<evidence type="ECO:0000313" key="3">
    <source>
        <dbReference type="Proteomes" id="UP001516400"/>
    </source>
</evidence>
<evidence type="ECO:0000256" key="1">
    <source>
        <dbReference type="SAM" id="MobiDB-lite"/>
    </source>
</evidence>
<keyword evidence="3" id="KW-1185">Reference proteome</keyword>
<organism evidence="2 3">
    <name type="scientific">Cryptolaemus montrouzieri</name>
    <dbReference type="NCBI Taxonomy" id="559131"/>
    <lineage>
        <taxon>Eukaryota</taxon>
        <taxon>Metazoa</taxon>
        <taxon>Ecdysozoa</taxon>
        <taxon>Arthropoda</taxon>
        <taxon>Hexapoda</taxon>
        <taxon>Insecta</taxon>
        <taxon>Pterygota</taxon>
        <taxon>Neoptera</taxon>
        <taxon>Endopterygota</taxon>
        <taxon>Coleoptera</taxon>
        <taxon>Polyphaga</taxon>
        <taxon>Cucujiformia</taxon>
        <taxon>Coccinelloidea</taxon>
        <taxon>Coccinellidae</taxon>
        <taxon>Scymninae</taxon>
        <taxon>Scymnini</taxon>
        <taxon>Cryptolaemus</taxon>
    </lineage>
</organism>
<dbReference type="SMART" id="SM00320">
    <property type="entry name" value="WD40"/>
    <property type="match status" value="6"/>
</dbReference>
<feature type="compositionally biased region" description="Polar residues" evidence="1">
    <location>
        <begin position="382"/>
        <end position="405"/>
    </location>
</feature>
<feature type="region of interest" description="Disordered" evidence="1">
    <location>
        <begin position="382"/>
        <end position="408"/>
    </location>
</feature>